<dbReference type="InterPro" id="IPR035434">
    <property type="entry name" value="GCL_bact_plant"/>
</dbReference>
<dbReference type="EMBL" id="CP004005">
    <property type="protein sequence ID" value="AGH17395.1"/>
    <property type="molecule type" value="Genomic_DNA"/>
</dbReference>
<dbReference type="PIRSF" id="PIRSF017901">
    <property type="entry name" value="GCL"/>
    <property type="match status" value="1"/>
</dbReference>
<dbReference type="NCBIfam" id="TIGR01436">
    <property type="entry name" value="glu_cys_lig_pln"/>
    <property type="match status" value="1"/>
</dbReference>
<comment type="similarity">
    <text evidence="10">Belongs to the glutamate--cysteine ligase type 2 family. EgtA subfamily.</text>
</comment>
<organism evidence="11 12">
    <name type="scientific">Candidatus Liberibacter asiaticus str. gxpsy</name>
    <dbReference type="NCBI Taxonomy" id="1174529"/>
    <lineage>
        <taxon>Bacteria</taxon>
        <taxon>Pseudomonadati</taxon>
        <taxon>Pseudomonadota</taxon>
        <taxon>Alphaproteobacteria</taxon>
        <taxon>Hyphomicrobiales</taxon>
        <taxon>Rhizobiaceae</taxon>
        <taxon>Liberibacter</taxon>
    </lineage>
</organism>
<evidence type="ECO:0000313" key="11">
    <source>
        <dbReference type="EMBL" id="AGH17395.1"/>
    </source>
</evidence>
<evidence type="ECO:0000256" key="6">
    <source>
        <dbReference type="ARBA" id="ARBA00022741"/>
    </source>
</evidence>
<dbReference type="RefSeq" id="WP_015452990.1">
    <property type="nucleotide sequence ID" value="NC_020549.1"/>
</dbReference>
<accession>A0ABM5NHD2</accession>
<name>A0ABM5NHD2_LIBAS</name>
<dbReference type="InterPro" id="IPR014746">
    <property type="entry name" value="Gln_synth/guanido_kin_cat_dom"/>
</dbReference>
<keyword evidence="9" id="KW-1015">Disulfide bond</keyword>
<comment type="similarity">
    <text evidence="2">Belongs to the carboxylate-amine ligase family. Glutamate--cysteine ligase type 2 subfamily.</text>
</comment>
<evidence type="ECO:0000256" key="5">
    <source>
        <dbReference type="ARBA" id="ARBA00022684"/>
    </source>
</evidence>
<protein>
    <recommendedName>
        <fullName evidence="10">Glutamate--cysteine ligase</fullName>
        <ecNumber evidence="10">6.3.2.2</ecNumber>
    </recommendedName>
</protein>
<dbReference type="Gene3D" id="3.30.590.20">
    <property type="match status" value="1"/>
</dbReference>
<dbReference type="GeneID" id="93077375"/>
<dbReference type="SUPFAM" id="SSF55931">
    <property type="entry name" value="Glutamine synthetase/guanido kinase"/>
    <property type="match status" value="1"/>
</dbReference>
<dbReference type="InterPro" id="IPR011556">
    <property type="entry name" value="Glut_cys_lig_pln_type"/>
</dbReference>
<proteinExistence type="inferred from homology"/>
<comment type="catalytic activity">
    <reaction evidence="10">
        <text>L-cysteine + L-glutamate + ATP = gamma-L-glutamyl-L-cysteine + ADP + phosphate + H(+)</text>
        <dbReference type="Rhea" id="RHEA:13285"/>
        <dbReference type="ChEBI" id="CHEBI:15378"/>
        <dbReference type="ChEBI" id="CHEBI:29985"/>
        <dbReference type="ChEBI" id="CHEBI:30616"/>
        <dbReference type="ChEBI" id="CHEBI:35235"/>
        <dbReference type="ChEBI" id="CHEBI:43474"/>
        <dbReference type="ChEBI" id="CHEBI:58173"/>
        <dbReference type="ChEBI" id="CHEBI:456216"/>
        <dbReference type="EC" id="6.3.2.2"/>
    </reaction>
</comment>
<keyword evidence="7 10" id="KW-0067">ATP-binding</keyword>
<dbReference type="Pfam" id="PF04107">
    <property type="entry name" value="GCS2"/>
    <property type="match status" value="1"/>
</dbReference>
<comment type="subunit">
    <text evidence="3">Homodimer or monomer when oxidized or reduced, respectively.</text>
</comment>
<dbReference type="InterPro" id="IPR006336">
    <property type="entry name" value="GCS2"/>
</dbReference>
<evidence type="ECO:0000256" key="3">
    <source>
        <dbReference type="ARBA" id="ARBA00011153"/>
    </source>
</evidence>
<evidence type="ECO:0000256" key="9">
    <source>
        <dbReference type="ARBA" id="ARBA00023157"/>
    </source>
</evidence>
<evidence type="ECO:0000256" key="10">
    <source>
        <dbReference type="PIRNR" id="PIRNR017901"/>
    </source>
</evidence>
<evidence type="ECO:0000256" key="1">
    <source>
        <dbReference type="ARBA" id="ARBA00005006"/>
    </source>
</evidence>
<evidence type="ECO:0000313" key="12">
    <source>
        <dbReference type="Proteomes" id="UP000011820"/>
    </source>
</evidence>
<sequence>MTCNPLANTIVTSIDDLVQHIASGIKPQEEFRIGTEHESFIFSRADHRPLPYDGEKSIVTILQAIQKKLAWKEIMDKGNIIGLANPLSKAGISIEPGGQLELSTTTLQNVHQIKGEILGYIQILKEITQNLDLGILGMGFNPKWKLDEMPIMPKSRYVLMKKYMPQVGTHGLDMMFRTCTTQVSLDFSSEHDMATKLRVSFKLQPLATAIFASSPFAEGRINGFQSWRSEIWRHTDSDRTEILPFILRDNSNFEHYAQWALDIPMYFILRKKEYYCCTDITFRQFMNGALKGRIKEWHPTLEDWENHLSTLFPAVRLRNCLEMRGADSGRLENIFAVAAFWTGILYDSSALQNADHLTSSWSFYDINKLNNTVPSKGMRSTVRGQSLKDIAIQILTFAHQGLKNRSAKNHLQEDETIFLKPLEKIIHNNQTTADEMLAAYHTRWGKSIDPCFEEYAY</sequence>
<dbReference type="Proteomes" id="UP000011820">
    <property type="component" value="Chromosome"/>
</dbReference>
<evidence type="ECO:0000256" key="4">
    <source>
        <dbReference type="ARBA" id="ARBA00022598"/>
    </source>
</evidence>
<evidence type="ECO:0000256" key="8">
    <source>
        <dbReference type="ARBA" id="ARBA00022946"/>
    </source>
</evidence>
<dbReference type="GO" id="GO:0016874">
    <property type="term" value="F:ligase activity"/>
    <property type="evidence" value="ECO:0007669"/>
    <property type="project" value="UniProtKB-KW"/>
</dbReference>
<evidence type="ECO:0000256" key="2">
    <source>
        <dbReference type="ARBA" id="ARBA00010253"/>
    </source>
</evidence>
<keyword evidence="5" id="KW-0317">Glutathione biosynthesis</keyword>
<keyword evidence="8" id="KW-0809">Transit peptide</keyword>
<dbReference type="EC" id="6.3.2.2" evidence="10"/>
<keyword evidence="6 10" id="KW-0547">Nucleotide-binding</keyword>
<comment type="pathway">
    <text evidence="1">Sulfur metabolism; glutathione biosynthesis; glutathione from L-cysteine and L-glutamate: step 1/2.</text>
</comment>
<dbReference type="PANTHER" id="PTHR34378:SF1">
    <property type="entry name" value="GLUTAMATE--CYSTEINE LIGASE, CHLOROPLASTIC"/>
    <property type="match status" value="1"/>
</dbReference>
<keyword evidence="12" id="KW-1185">Reference proteome</keyword>
<keyword evidence="4 10" id="KW-0436">Ligase</keyword>
<reference evidence="11 12" key="1">
    <citation type="journal article" date="2013" name="Genome Announc.">
        <title>Complete Genome Sequence of a Chinese Strain of 'Candidatus Liberibacter asiaticus'.</title>
        <authorList>
            <person name="Lin H."/>
            <person name="Han C.S."/>
            <person name="Liu B."/>
            <person name="Lou B."/>
            <person name="Bai X."/>
            <person name="Deng C."/>
            <person name="Civerolo E.L."/>
            <person name="Gupta G."/>
        </authorList>
    </citation>
    <scope>NUCLEOTIDE SEQUENCE [LARGE SCALE GENOMIC DNA]</scope>
    <source>
        <strain evidence="12">gxpsy</strain>
    </source>
</reference>
<gene>
    <name evidence="11" type="ORF">WSI_05190</name>
</gene>
<evidence type="ECO:0000256" key="7">
    <source>
        <dbReference type="ARBA" id="ARBA00022840"/>
    </source>
</evidence>
<dbReference type="PANTHER" id="PTHR34378">
    <property type="entry name" value="GLUTAMATE--CYSTEINE LIGASE, CHLOROPLASTIC"/>
    <property type="match status" value="1"/>
</dbReference>
<comment type="function">
    <text evidence="10">Catalyzes the synthesis of gamma-glutamylcysteine (gamma-GC).</text>
</comment>